<feature type="region of interest" description="Disordered" evidence="1">
    <location>
        <begin position="182"/>
        <end position="228"/>
    </location>
</feature>
<organism evidence="2 3">
    <name type="scientific">Smittium simulii</name>
    <dbReference type="NCBI Taxonomy" id="133385"/>
    <lineage>
        <taxon>Eukaryota</taxon>
        <taxon>Fungi</taxon>
        <taxon>Fungi incertae sedis</taxon>
        <taxon>Zoopagomycota</taxon>
        <taxon>Kickxellomycotina</taxon>
        <taxon>Harpellomycetes</taxon>
        <taxon>Harpellales</taxon>
        <taxon>Legeriomycetaceae</taxon>
        <taxon>Smittium</taxon>
    </lineage>
</organism>
<name>A0A2T9YZL6_9FUNG</name>
<sequence>MPKVPGVIPSAAAGVPLIPTKRTRLEYSTVAKTGLIDPPKKSKNQKKKFEKISKKNKMITNPKLSAKNYTEVSIKHLLDGSEPQSLKKICFGCSGKSIGCGWSQFSGYIEYVSSFIVEQAIQSMKTPIFVNERRVVLYQTIKLEEDVQNIIDKKNGKKKLVLKSLNEFQNYQNFIKSSTNDRTFDRAQDGTNSLGKKQDRYRDSNCGPEGTGSIHGGHKIKTNFDQPKPISSNLTSVDNSLLHLHVKPTSVDSDVNGALDRNSAKSNLLETSKVDPTNILKALLSSLSGQSSKGYNAPKIARFGSGFFEILEKSKKNTEKNSSASQIFCDSMYMGCLYEFNELMRAIQPKVFSVQKTLLNKKSYQCGSGLLIDLKNNSGFQIYELKQHPHWMTVKRKKDAILSFNRHFKKINDNKPYQILMFLGNYNMDIVQLQKFMLKYGLNLAQCQVENFTGSQYNGLNMGRMLDHILYRDMSKRQNYCIVSHIVDLSDHLLIQNE</sequence>
<accession>A0A2T9YZL6</accession>
<reference evidence="2 3" key="1">
    <citation type="journal article" date="2018" name="MBio">
        <title>Comparative Genomics Reveals the Core Gene Toolbox for the Fungus-Insect Symbiosis.</title>
        <authorList>
            <person name="Wang Y."/>
            <person name="Stata M."/>
            <person name="Wang W."/>
            <person name="Stajich J.E."/>
            <person name="White M.M."/>
            <person name="Moncalvo J.M."/>
        </authorList>
    </citation>
    <scope>NUCLEOTIDE SEQUENCE [LARGE SCALE GENOMIC DNA]</scope>
    <source>
        <strain evidence="2 3">SWE-8-4</strain>
    </source>
</reference>
<protein>
    <submittedName>
        <fullName evidence="2">Uncharacterized protein</fullName>
    </submittedName>
</protein>
<proteinExistence type="predicted"/>
<dbReference type="EMBL" id="MBFR01000008">
    <property type="protein sequence ID" value="PVU97736.1"/>
    <property type="molecule type" value="Genomic_DNA"/>
</dbReference>
<evidence type="ECO:0000256" key="1">
    <source>
        <dbReference type="SAM" id="MobiDB-lite"/>
    </source>
</evidence>
<evidence type="ECO:0000313" key="3">
    <source>
        <dbReference type="Proteomes" id="UP000245383"/>
    </source>
</evidence>
<evidence type="ECO:0000313" key="2">
    <source>
        <dbReference type="EMBL" id="PVU97736.1"/>
    </source>
</evidence>
<dbReference type="OrthoDB" id="5579505at2759"/>
<dbReference type="Proteomes" id="UP000245383">
    <property type="component" value="Unassembled WGS sequence"/>
</dbReference>
<dbReference type="AlphaFoldDB" id="A0A2T9YZL6"/>
<comment type="caution">
    <text evidence="2">The sequence shown here is derived from an EMBL/GenBank/DDBJ whole genome shotgun (WGS) entry which is preliminary data.</text>
</comment>
<keyword evidence="3" id="KW-1185">Reference proteome</keyword>
<gene>
    <name evidence="2" type="ORF">BB561_000370</name>
</gene>